<accession>A0A6G8R6Q9</accession>
<keyword evidence="2" id="KW-1185">Reference proteome</keyword>
<proteinExistence type="predicted"/>
<protein>
    <submittedName>
        <fullName evidence="1">Baseplate wedge protein</fullName>
    </submittedName>
</protein>
<sequence>MATPKFFQQIKNNVEYAMKASHVGVTDFIEITDFFRSMVIRRDVFDSDTLYYTYNVKDGERPDQISYEEYGDEQYYWVILQTNGITDYYSQWPLSNQEVEEYANKKYGGVEGANATHHYETVETYNSDGVKVLDGGLVVPQDFVFYYYDTETVELSSLPVEVTNLQYEKKLNEDKAEILILDKKYLYDYKREWKLYLDRTPGAKSEVDISEIF</sequence>
<evidence type="ECO:0000313" key="1">
    <source>
        <dbReference type="EMBL" id="QIN97075.1"/>
    </source>
</evidence>
<organism evidence="1 2">
    <name type="scientific">Synechococcus phage S-H34</name>
    <dbReference type="NCBI Taxonomy" id="2718942"/>
    <lineage>
        <taxon>Viruses</taxon>
        <taxon>Duplodnaviria</taxon>
        <taxon>Heunggongvirae</taxon>
        <taxon>Uroviricota</taxon>
        <taxon>Caudoviricetes</taxon>
        <taxon>Pantevenvirales</taxon>
        <taxon>Kyanoviridae</taxon>
        <taxon>Makaravirus</taxon>
        <taxon>Makaravirus thirtyfour</taxon>
    </lineage>
</organism>
<dbReference type="Pfam" id="PF11246">
    <property type="entry name" value="Phage_gp53"/>
    <property type="match status" value="1"/>
</dbReference>
<dbReference type="GeneID" id="77946953"/>
<dbReference type="EMBL" id="MT162467">
    <property type="protein sequence ID" value="QIN97075.1"/>
    <property type="molecule type" value="Genomic_DNA"/>
</dbReference>
<reference evidence="1 2" key="1">
    <citation type="submission" date="2020-03" db="EMBL/GenBank/DDBJ databases">
        <title>The Isolation and Genome Sequence of a Novel Cyanophage S-H34 from the Huanghai Sea, China.</title>
        <authorList>
            <person name="Jiang T."/>
        </authorList>
    </citation>
    <scope>NUCLEOTIDE SEQUENCE [LARGE SCALE GENOMIC DNA]</scope>
</reference>
<dbReference type="InterPro" id="IPR022607">
    <property type="entry name" value="Phage_T4_Gp53_baseplate_wedge"/>
</dbReference>
<evidence type="ECO:0000313" key="2">
    <source>
        <dbReference type="Proteomes" id="UP000501900"/>
    </source>
</evidence>
<dbReference type="Proteomes" id="UP000501900">
    <property type="component" value="Genome"/>
</dbReference>
<dbReference type="KEGG" id="vg:77946953"/>
<dbReference type="RefSeq" id="YP_010670743.1">
    <property type="nucleotide sequence ID" value="NC_070965.1"/>
</dbReference>
<name>A0A6G8R6Q9_9CAUD</name>